<dbReference type="InterPro" id="IPR050854">
    <property type="entry name" value="LMBD1_LysCbl_Transport"/>
</dbReference>
<feature type="transmembrane region" description="Helical" evidence="12">
    <location>
        <begin position="46"/>
        <end position="67"/>
    </location>
</feature>
<feature type="transmembrane region" description="Helical" evidence="12">
    <location>
        <begin position="357"/>
        <end position="378"/>
    </location>
</feature>
<evidence type="ECO:0000256" key="4">
    <source>
        <dbReference type="ARBA" id="ARBA00022628"/>
    </source>
</evidence>
<dbReference type="Ensembl" id="ENSEBUT00000009952.1">
    <property type="protein sequence ID" value="ENSEBUP00000009428.1"/>
    <property type="gene ID" value="ENSEBUG00000006063.1"/>
</dbReference>
<keyword evidence="9" id="KW-0170">Cobalt</keyword>
<dbReference type="GO" id="GO:0061462">
    <property type="term" value="P:protein localization to lysosome"/>
    <property type="evidence" value="ECO:0007669"/>
    <property type="project" value="TreeGrafter"/>
</dbReference>
<proteinExistence type="inferred from homology"/>
<evidence type="ECO:0000256" key="11">
    <source>
        <dbReference type="ARBA" id="ARBA00042599"/>
    </source>
</evidence>
<keyword evidence="6 12" id="KW-1133">Transmembrane helix</keyword>
<reference evidence="13" key="1">
    <citation type="submission" date="2025-08" db="UniProtKB">
        <authorList>
            <consortium name="Ensembl"/>
        </authorList>
    </citation>
    <scope>IDENTIFICATION</scope>
</reference>
<reference evidence="13" key="2">
    <citation type="submission" date="2025-09" db="UniProtKB">
        <authorList>
            <consortium name="Ensembl"/>
        </authorList>
    </citation>
    <scope>IDENTIFICATION</scope>
</reference>
<dbReference type="AlphaFoldDB" id="A0A8C4Q3W1"/>
<name>A0A8C4Q3W1_EPTBU</name>
<feature type="transmembrane region" description="Helical" evidence="12">
    <location>
        <begin position="15"/>
        <end position="34"/>
    </location>
</feature>
<evidence type="ECO:0000256" key="6">
    <source>
        <dbReference type="ARBA" id="ARBA00022989"/>
    </source>
</evidence>
<evidence type="ECO:0000256" key="9">
    <source>
        <dbReference type="ARBA" id="ARBA00023285"/>
    </source>
</evidence>
<dbReference type="GeneTree" id="ENSGT00390000002581"/>
<keyword evidence="3" id="KW-0813">Transport</keyword>
<keyword evidence="7 12" id="KW-0472">Membrane</keyword>
<dbReference type="GO" id="GO:0005765">
    <property type="term" value="C:lysosomal membrane"/>
    <property type="evidence" value="ECO:0007669"/>
    <property type="project" value="UniProtKB-SubCell"/>
</dbReference>
<feature type="transmembrane region" description="Helical" evidence="12">
    <location>
        <begin position="104"/>
        <end position="125"/>
    </location>
</feature>
<feature type="transmembrane region" description="Helical" evidence="12">
    <location>
        <begin position="244"/>
        <end position="271"/>
    </location>
</feature>
<keyword evidence="14" id="KW-1185">Reference proteome</keyword>
<evidence type="ECO:0000256" key="8">
    <source>
        <dbReference type="ARBA" id="ARBA00023228"/>
    </source>
</evidence>
<accession>A0A8C4Q3W1</accession>
<comment type="similarity">
    <text evidence="2">Belongs to the LIMR family. LMBRD1 subfamily.</text>
</comment>
<evidence type="ECO:0000256" key="10">
    <source>
        <dbReference type="ARBA" id="ARBA00039618"/>
    </source>
</evidence>
<evidence type="ECO:0000256" key="3">
    <source>
        <dbReference type="ARBA" id="ARBA00022448"/>
    </source>
</evidence>
<dbReference type="GO" id="GO:0031419">
    <property type="term" value="F:cobalamin binding"/>
    <property type="evidence" value="ECO:0007669"/>
    <property type="project" value="UniProtKB-KW"/>
</dbReference>
<evidence type="ECO:0000313" key="13">
    <source>
        <dbReference type="Ensembl" id="ENSEBUP00000009428.1"/>
    </source>
</evidence>
<keyword evidence="5 12" id="KW-0812">Transmembrane</keyword>
<evidence type="ECO:0000256" key="7">
    <source>
        <dbReference type="ARBA" id="ARBA00023136"/>
    </source>
</evidence>
<evidence type="ECO:0000313" key="14">
    <source>
        <dbReference type="Proteomes" id="UP000694388"/>
    </source>
</evidence>
<dbReference type="InterPro" id="IPR006876">
    <property type="entry name" value="LMBR1-like_membr_prot"/>
</dbReference>
<evidence type="ECO:0000256" key="2">
    <source>
        <dbReference type="ARBA" id="ARBA00009901"/>
    </source>
</evidence>
<evidence type="ECO:0000256" key="12">
    <source>
        <dbReference type="SAM" id="Phobius"/>
    </source>
</evidence>
<keyword evidence="4" id="KW-0846">Cobalamin</keyword>
<dbReference type="OMA" id="FWAQFVF"/>
<dbReference type="Proteomes" id="UP000694388">
    <property type="component" value="Unplaced"/>
</dbReference>
<evidence type="ECO:0000256" key="1">
    <source>
        <dbReference type="ARBA" id="ARBA00004155"/>
    </source>
</evidence>
<evidence type="ECO:0000256" key="5">
    <source>
        <dbReference type="ARBA" id="ARBA00022692"/>
    </source>
</evidence>
<comment type="subcellular location">
    <subcellularLocation>
        <location evidence="1">Lysosome membrane</location>
        <topology evidence="1">Multi-pass membrane protein</topology>
    </subcellularLocation>
</comment>
<feature type="transmembrane region" description="Helical" evidence="12">
    <location>
        <begin position="286"/>
        <end position="308"/>
    </location>
</feature>
<dbReference type="Pfam" id="PF04791">
    <property type="entry name" value="LMBR1"/>
    <property type="match status" value="1"/>
</dbReference>
<dbReference type="PANTHER" id="PTHR16130:SF2">
    <property type="entry name" value="LYSOSOMAL COBALAMIN TRANSPORT ESCORT PROTEIN LMBD1"/>
    <property type="match status" value="1"/>
</dbReference>
<protein>
    <recommendedName>
        <fullName evidence="10">Lysosomal cobalamin transport escort protein LMBD1</fullName>
    </recommendedName>
    <alternativeName>
        <fullName evidence="11">LMBR1 domain-containing protein 1</fullName>
    </alternativeName>
</protein>
<organism evidence="13 14">
    <name type="scientific">Eptatretus burgeri</name>
    <name type="common">Inshore hagfish</name>
    <dbReference type="NCBI Taxonomy" id="7764"/>
    <lineage>
        <taxon>Eukaryota</taxon>
        <taxon>Metazoa</taxon>
        <taxon>Chordata</taxon>
        <taxon>Craniata</taxon>
        <taxon>Vertebrata</taxon>
        <taxon>Cyclostomata</taxon>
        <taxon>Myxini</taxon>
        <taxon>Myxiniformes</taxon>
        <taxon>Myxinidae</taxon>
        <taxon>Eptatretinae</taxon>
        <taxon>Eptatretus</taxon>
    </lineage>
</organism>
<keyword evidence="8" id="KW-0458">Lysosome</keyword>
<sequence>MAAESVGSGFLGWPGWLSFSLVLLAILAFSWFYIRYYQSWHESEMCSTITAILCLSLALMTAALFPVDIFLVSYMKNSNGKYKDWAVDNVTRQVVEDSILYGYYSLYSIMLFCIFFWLPFAYFYYEEKDDEYDHSSCSAYGMSALPAELIKGTKSMRYEQMETSRVAEETEQEILIIKAKAIGPLQLFACPFRDRLLQFVVFVNLDRAIHSEGFQTGFVLHNSTWSNPINLVLIHLQQVFPLDYIFIAVITIYFIFTSMSGLRNMGIWFFWMKLYKVHPHRTRPQALLLVCLILMLIVLYMSYALHILAPEYTMFGSQMYLAFSHPFWLITPACFADDCTVTRLYLFLHKFWFFTSIYYLGNWLFILVFLIGMTVSCLKRHSSPIEKALEDYDSDEEPLHM</sequence>
<dbReference type="PANTHER" id="PTHR16130">
    <property type="entry name" value="LYSOSOMAL COBALAMIN TRANSPORTER-RELATED"/>
    <property type="match status" value="1"/>
</dbReference>